<accession>A0A6L7G9V1</accession>
<dbReference type="PANTHER" id="PTHR30346:SF0">
    <property type="entry name" value="HCA OPERON TRANSCRIPTIONAL ACTIVATOR HCAR"/>
    <property type="match status" value="1"/>
</dbReference>
<dbReference type="Gene3D" id="3.40.190.290">
    <property type="match status" value="1"/>
</dbReference>
<proteinExistence type="inferred from homology"/>
<reference evidence="6 7" key="1">
    <citation type="submission" date="2019-12" db="EMBL/GenBank/DDBJ databases">
        <authorList>
            <person name="Li M."/>
        </authorList>
    </citation>
    <scope>NUCLEOTIDE SEQUENCE [LARGE SCALE GENOMIC DNA]</scope>
    <source>
        <strain evidence="6 7">GBMRC 2024</strain>
    </source>
</reference>
<comment type="similarity">
    <text evidence="1">Belongs to the LysR transcriptional regulatory family.</text>
</comment>
<dbReference type="GO" id="GO:0003700">
    <property type="term" value="F:DNA-binding transcription factor activity"/>
    <property type="evidence" value="ECO:0007669"/>
    <property type="project" value="TreeGrafter"/>
</dbReference>
<dbReference type="EMBL" id="WUMU01000039">
    <property type="protein sequence ID" value="MXN20974.1"/>
    <property type="molecule type" value="Genomic_DNA"/>
</dbReference>
<dbReference type="SUPFAM" id="SSF53850">
    <property type="entry name" value="Periplasmic binding protein-like II"/>
    <property type="match status" value="1"/>
</dbReference>
<dbReference type="GO" id="GO:0003677">
    <property type="term" value="F:DNA binding"/>
    <property type="evidence" value="ECO:0007669"/>
    <property type="project" value="UniProtKB-KW"/>
</dbReference>
<keyword evidence="3" id="KW-0238">DNA-binding</keyword>
<evidence type="ECO:0000256" key="4">
    <source>
        <dbReference type="ARBA" id="ARBA00023163"/>
    </source>
</evidence>
<keyword evidence="2" id="KW-0805">Transcription regulation</keyword>
<evidence type="ECO:0000313" key="7">
    <source>
        <dbReference type="Proteomes" id="UP000477911"/>
    </source>
</evidence>
<evidence type="ECO:0000256" key="1">
    <source>
        <dbReference type="ARBA" id="ARBA00009437"/>
    </source>
</evidence>
<comment type="caution">
    <text evidence="6">The sequence shown here is derived from an EMBL/GenBank/DDBJ whole genome shotgun (WGS) entry which is preliminary data.</text>
</comment>
<keyword evidence="7" id="KW-1185">Reference proteome</keyword>
<organism evidence="6 7">
    <name type="scientific">Pseudooceanicola albus</name>
    <dbReference type="NCBI Taxonomy" id="2692189"/>
    <lineage>
        <taxon>Bacteria</taxon>
        <taxon>Pseudomonadati</taxon>
        <taxon>Pseudomonadota</taxon>
        <taxon>Alphaproteobacteria</taxon>
        <taxon>Rhodobacterales</taxon>
        <taxon>Paracoccaceae</taxon>
        <taxon>Pseudooceanicola</taxon>
    </lineage>
</organism>
<dbReference type="GO" id="GO:0032993">
    <property type="term" value="C:protein-DNA complex"/>
    <property type="evidence" value="ECO:0007669"/>
    <property type="project" value="TreeGrafter"/>
</dbReference>
<keyword evidence="4" id="KW-0804">Transcription</keyword>
<feature type="domain" description="LysR substrate-binding" evidence="5">
    <location>
        <begin position="33"/>
        <end position="237"/>
    </location>
</feature>
<evidence type="ECO:0000256" key="2">
    <source>
        <dbReference type="ARBA" id="ARBA00023015"/>
    </source>
</evidence>
<evidence type="ECO:0000313" key="6">
    <source>
        <dbReference type="EMBL" id="MXN20974.1"/>
    </source>
</evidence>
<evidence type="ECO:0000256" key="3">
    <source>
        <dbReference type="ARBA" id="ARBA00023125"/>
    </source>
</evidence>
<dbReference type="PANTHER" id="PTHR30346">
    <property type="entry name" value="TRANSCRIPTIONAL DUAL REGULATOR HCAR-RELATED"/>
    <property type="match status" value="1"/>
</dbReference>
<dbReference type="Proteomes" id="UP000477911">
    <property type="component" value="Unassembled WGS sequence"/>
</dbReference>
<dbReference type="InterPro" id="IPR005119">
    <property type="entry name" value="LysR_subst-bd"/>
</dbReference>
<dbReference type="AlphaFoldDB" id="A0A6L7G9V1"/>
<evidence type="ECO:0000259" key="5">
    <source>
        <dbReference type="Pfam" id="PF03466"/>
    </source>
</evidence>
<name>A0A6L7G9V1_9RHOB</name>
<sequence length="243" mass="26013">MRLTEAGETLLAQIRSWQNDERDLRARIEGIKGRSGALRIGVMECLAEVFLPEVLGRLRRVYPDFSMTISVGGTGDIAGRMLSGTLDYAIVFNAPADIGLVPLHELRMEIGLVVPVGHPLWGSAGIPLERIADWDLVVPDNSLTIGPLVKSMLEGARATSRAVAVTNSVSLVRTLVGQGVGLGLLTWADVFTEVAGGRLCFVPLSGKPTTETLSFSKFPSGRTSALLRDFEEAVIDGMQGLQG</sequence>
<protein>
    <recommendedName>
        <fullName evidence="5">LysR substrate-binding domain-containing protein</fullName>
    </recommendedName>
</protein>
<gene>
    <name evidence="6" type="ORF">GR170_24400</name>
</gene>
<dbReference type="Pfam" id="PF03466">
    <property type="entry name" value="LysR_substrate"/>
    <property type="match status" value="1"/>
</dbReference>